<reference evidence="6 7" key="1">
    <citation type="journal article" date="2019" name="Nat. Microbiol.">
        <title>Mediterranean grassland soil C-N compound turnover is dependent on rainfall and depth, and is mediated by genomically divergent microorganisms.</title>
        <authorList>
            <person name="Diamond S."/>
            <person name="Andeer P.F."/>
            <person name="Li Z."/>
            <person name="Crits-Christoph A."/>
            <person name="Burstein D."/>
            <person name="Anantharaman K."/>
            <person name="Lane K.R."/>
            <person name="Thomas B.C."/>
            <person name="Pan C."/>
            <person name="Northen T.R."/>
            <person name="Banfield J.F."/>
        </authorList>
    </citation>
    <scope>NUCLEOTIDE SEQUENCE [LARGE SCALE GENOMIC DNA]</scope>
    <source>
        <strain evidence="6">WS_11</strain>
    </source>
</reference>
<organism evidence="6 7">
    <name type="scientific">Eiseniibacteriota bacterium</name>
    <dbReference type="NCBI Taxonomy" id="2212470"/>
    <lineage>
        <taxon>Bacteria</taxon>
        <taxon>Candidatus Eiseniibacteriota</taxon>
    </lineage>
</organism>
<keyword evidence="4" id="KW-0862">Zinc</keyword>
<dbReference type="GO" id="GO:0016811">
    <property type="term" value="F:hydrolase activity, acting on carbon-nitrogen (but not peptide) bonds, in linear amides"/>
    <property type="evidence" value="ECO:0007669"/>
    <property type="project" value="TreeGrafter"/>
</dbReference>
<keyword evidence="2" id="KW-0479">Metal-binding</keyword>
<evidence type="ECO:0000256" key="3">
    <source>
        <dbReference type="ARBA" id="ARBA00022801"/>
    </source>
</evidence>
<dbReference type="InterPro" id="IPR003785">
    <property type="entry name" value="Creatininase/forma_Hydrolase"/>
</dbReference>
<evidence type="ECO:0000313" key="7">
    <source>
        <dbReference type="Proteomes" id="UP000319771"/>
    </source>
</evidence>
<comment type="cofactor">
    <cofactor evidence="1">
        <name>Zn(2+)</name>
        <dbReference type="ChEBI" id="CHEBI:29105"/>
    </cofactor>
</comment>
<comment type="similarity">
    <text evidence="5">Belongs to the creatininase superfamily.</text>
</comment>
<evidence type="ECO:0000256" key="2">
    <source>
        <dbReference type="ARBA" id="ARBA00022723"/>
    </source>
</evidence>
<dbReference type="GO" id="GO:0009231">
    <property type="term" value="P:riboflavin biosynthetic process"/>
    <property type="evidence" value="ECO:0007669"/>
    <property type="project" value="TreeGrafter"/>
</dbReference>
<dbReference type="Pfam" id="PF02633">
    <property type="entry name" value="Creatininase"/>
    <property type="match status" value="1"/>
</dbReference>
<evidence type="ECO:0000256" key="1">
    <source>
        <dbReference type="ARBA" id="ARBA00001947"/>
    </source>
</evidence>
<keyword evidence="3" id="KW-0378">Hydrolase</keyword>
<dbReference type="PANTHER" id="PTHR35005">
    <property type="entry name" value="3-DEHYDRO-SCYLLO-INOSOSE HYDROLASE"/>
    <property type="match status" value="1"/>
</dbReference>
<name>A0A538UED0_UNCEI</name>
<dbReference type="GO" id="GO:0046872">
    <property type="term" value="F:metal ion binding"/>
    <property type="evidence" value="ECO:0007669"/>
    <property type="project" value="UniProtKB-KW"/>
</dbReference>
<sequence>MQLADQAARDDRAVLPVGSTEQHAYLSLCTDSTLAERVASEAAEPLGLPVFPVLPYGVTPSFMAYPGTVTLSTAAFTRVVEEILDSLHAGGFRRVLIVNGHGGNAALHDVATAWIAAHAGARVKVHDWWKAPRTWAQVQAIDPVASHASWMENFPWTRLAGVAMPAGGKPMTDLVRLRTLAPEAVRETLGDGNFGGRYQRDDAEMATLWAVAVAETRAAMADGWG</sequence>
<comment type="caution">
    <text evidence="6">The sequence shown here is derived from an EMBL/GenBank/DDBJ whole genome shotgun (WGS) entry which is preliminary data.</text>
</comment>
<dbReference type="AlphaFoldDB" id="A0A538UED0"/>
<gene>
    <name evidence="6" type="ORF">E6K81_01310</name>
</gene>
<proteinExistence type="inferred from homology"/>
<accession>A0A538UED0</accession>
<dbReference type="SUPFAM" id="SSF102215">
    <property type="entry name" value="Creatininase"/>
    <property type="match status" value="1"/>
</dbReference>
<evidence type="ECO:0000313" key="6">
    <source>
        <dbReference type="EMBL" id="TMQ74079.1"/>
    </source>
</evidence>
<dbReference type="EMBL" id="VBPB01000015">
    <property type="protein sequence ID" value="TMQ74079.1"/>
    <property type="molecule type" value="Genomic_DNA"/>
</dbReference>
<dbReference type="PANTHER" id="PTHR35005:SF1">
    <property type="entry name" value="2-AMINO-5-FORMYLAMINO-6-RIBOSYLAMINOPYRIMIDIN-4(3H)-ONE 5'-MONOPHOSPHATE DEFORMYLASE"/>
    <property type="match status" value="1"/>
</dbReference>
<dbReference type="Gene3D" id="3.40.50.10310">
    <property type="entry name" value="Creatininase"/>
    <property type="match status" value="1"/>
</dbReference>
<evidence type="ECO:0000256" key="4">
    <source>
        <dbReference type="ARBA" id="ARBA00022833"/>
    </source>
</evidence>
<evidence type="ECO:0000256" key="5">
    <source>
        <dbReference type="ARBA" id="ARBA00024029"/>
    </source>
</evidence>
<dbReference type="Proteomes" id="UP000319771">
    <property type="component" value="Unassembled WGS sequence"/>
</dbReference>
<protein>
    <submittedName>
        <fullName evidence="6">Creatininase family protein</fullName>
    </submittedName>
</protein>
<dbReference type="InterPro" id="IPR024087">
    <property type="entry name" value="Creatininase-like_sf"/>
</dbReference>